<feature type="domain" description="SH3b" evidence="3">
    <location>
        <begin position="218"/>
        <end position="267"/>
    </location>
</feature>
<keyword evidence="2" id="KW-1133">Transmembrane helix</keyword>
<organism evidence="4 5">
    <name type="scientific">Oryzicola mucosus</name>
    <dbReference type="NCBI Taxonomy" id="2767425"/>
    <lineage>
        <taxon>Bacteria</taxon>
        <taxon>Pseudomonadati</taxon>
        <taxon>Pseudomonadota</taxon>
        <taxon>Alphaproteobacteria</taxon>
        <taxon>Hyphomicrobiales</taxon>
        <taxon>Phyllobacteriaceae</taxon>
        <taxon>Oryzicola</taxon>
    </lineage>
</organism>
<feature type="transmembrane region" description="Helical" evidence="2">
    <location>
        <begin position="36"/>
        <end position="58"/>
    </location>
</feature>
<accession>A0A8J6PHP5</accession>
<comment type="caution">
    <text evidence="4">The sequence shown here is derived from an EMBL/GenBank/DDBJ whole genome shotgun (WGS) entry which is preliminary data.</text>
</comment>
<dbReference type="AlphaFoldDB" id="A0A8J6PHP5"/>
<dbReference type="RefSeq" id="WP_188163106.1">
    <property type="nucleotide sequence ID" value="NZ_JACVVX010000001.1"/>
</dbReference>
<proteinExistence type="predicted"/>
<keyword evidence="5" id="KW-1185">Reference proteome</keyword>
<feature type="compositionally biased region" description="Basic and acidic residues" evidence="1">
    <location>
        <begin position="117"/>
        <end position="128"/>
    </location>
</feature>
<dbReference type="Pfam" id="PF08239">
    <property type="entry name" value="SH3_3"/>
    <property type="match status" value="1"/>
</dbReference>
<evidence type="ECO:0000259" key="3">
    <source>
        <dbReference type="Pfam" id="PF08239"/>
    </source>
</evidence>
<dbReference type="EMBL" id="JACVVX010000001">
    <property type="protein sequence ID" value="MBD0413691.1"/>
    <property type="molecule type" value="Genomic_DNA"/>
</dbReference>
<sequence>MKKPFGPAVSKNTRGLVLTARKTTADWRCDAPARRLVLATVAMTVVLAVTAVSALFILPRSGQWSAQVIDPAAAAEADNSTGRVAQEVAYVPEAQPVQRQGRVSPDDLAVQAVEPLTKADPRWSEKQPAKNKPKQPPSIVKEEAAPAALPTMAASLLPTESLRNRVVPDIQPEATDPSATAAIETTPATAPVPAKANTVKDKPVEQAAVDGKSATIKSSVNMRASPQKGAKVLGVVPRNAKVALGSCTAWCEIEFNGQKGFVYKSYIR</sequence>
<gene>
    <name evidence="4" type="ORF">ICI42_03390</name>
</gene>
<keyword evidence="2" id="KW-0472">Membrane</keyword>
<name>A0A8J6PHP5_9HYPH</name>
<protein>
    <submittedName>
        <fullName evidence="4">SH3 domain-containing protein</fullName>
    </submittedName>
</protein>
<dbReference type="InterPro" id="IPR003646">
    <property type="entry name" value="SH3-like_bac-type"/>
</dbReference>
<evidence type="ECO:0000313" key="5">
    <source>
        <dbReference type="Proteomes" id="UP000643405"/>
    </source>
</evidence>
<evidence type="ECO:0000256" key="2">
    <source>
        <dbReference type="SAM" id="Phobius"/>
    </source>
</evidence>
<dbReference type="Proteomes" id="UP000643405">
    <property type="component" value="Unassembled WGS sequence"/>
</dbReference>
<evidence type="ECO:0000313" key="4">
    <source>
        <dbReference type="EMBL" id="MBD0413691.1"/>
    </source>
</evidence>
<feature type="region of interest" description="Disordered" evidence="1">
    <location>
        <begin position="115"/>
        <end position="139"/>
    </location>
</feature>
<dbReference type="Gene3D" id="2.30.30.40">
    <property type="entry name" value="SH3 Domains"/>
    <property type="match status" value="1"/>
</dbReference>
<evidence type="ECO:0000256" key="1">
    <source>
        <dbReference type="SAM" id="MobiDB-lite"/>
    </source>
</evidence>
<reference evidence="4" key="1">
    <citation type="submission" date="2020-09" db="EMBL/GenBank/DDBJ databases">
        <title>Genome seq and assembly of Tianweitania sp.</title>
        <authorList>
            <person name="Chhetri G."/>
        </authorList>
    </citation>
    <scope>NUCLEOTIDE SEQUENCE</scope>
    <source>
        <strain evidence="4">Rool2</strain>
    </source>
</reference>
<keyword evidence="2" id="KW-0812">Transmembrane</keyword>